<dbReference type="EMBL" id="BAABIA010000002">
    <property type="protein sequence ID" value="GAA5136632.1"/>
    <property type="molecule type" value="Genomic_DNA"/>
</dbReference>
<sequence>MPGKINKSKKQPTLTETVSVLSALHPRVQKWVAGSFGQLTQAQELTLPHIQAGHSVLLSSPTGSGKTLAGFLGILDHLVRAHEAGTLGSGIHAIYVSPLRALTYDIQKNLMAPLEGMGMAEDIRIGQRTGDTTATERAKLKRKPPHILLTTPESLAILLPQAGWAEALQSVRFVIVDELHSLAENKRGAHLMLSLERLQHRLSCPLIRIGLSATAAPLPLLAELLVGTGRECQIVEARMERRRRVEVLSPVRRNPYPPSGYTAQRVMQDIAQIVERNRSVIVFCNARSITESISIRLKNALPDLAPKIEAHHASLDRDVRLEVEDRLKNGDLRAVVCSTSLEMGIDIGSVDCVIMISTPKGISRALQRIGRSGHNIHMASHGILVATNVNDLMECIVCAEMTRAVQLDAVRVLEKPLDVLAQHLVGMAMEGGYTREAALATLRAAFPYRDLTEEELDSVLNYLEGGGRSLEKQYRENFGKIIWVDDCLAVPNKKVEREYLANIGVIHTEGMVTVYLGKRRLGQIEESFLKRLKNGDIFVLAGRMVRLLESGVGEAKVEDAMGRLPTVPSWNANKMPLTSGLAHEVARLRTELAARVGTDSHEEVCEWLVERFEISNSNALAIVLHCQNQLRVSRIPTEHTLLIERFVDDREGSETDLVQFFFHTLIGRSANDALSRIIAYRVKEAVGGNAMVTIDDYGFLLTLRSFQSLGLEEWKVIFENGDAEADMKASLQHSELVKWNFRGVAQTGLMVPRNRPGQDRKIKQLRWSSEILFRVLSEHEPDHPLLVQSYREATHTFLDLPRAMEFLQHAPTLEWQLVEVPVVSPFSFGIFASKIKEGLMLENPEEAIERLWREYEKKVGGAGDAHLP</sequence>
<keyword evidence="13" id="KW-1185">Reference proteome</keyword>
<dbReference type="PROSITE" id="PS51192">
    <property type="entry name" value="HELICASE_ATP_BIND_1"/>
    <property type="match status" value="1"/>
</dbReference>
<evidence type="ECO:0000256" key="8">
    <source>
        <dbReference type="ARBA" id="ARBA00023235"/>
    </source>
</evidence>
<evidence type="ECO:0000313" key="13">
    <source>
        <dbReference type="Proteomes" id="UP001499852"/>
    </source>
</evidence>
<dbReference type="InterPro" id="IPR013701">
    <property type="entry name" value="Lhr-like_DEAD/DEAH_assoc"/>
</dbReference>
<name>A0ABP9NXS0_9BACT</name>
<feature type="domain" description="Helicase ATP-binding" evidence="10">
    <location>
        <begin position="47"/>
        <end position="217"/>
    </location>
</feature>
<dbReference type="SMART" id="SM00487">
    <property type="entry name" value="DEXDc"/>
    <property type="match status" value="1"/>
</dbReference>
<dbReference type="SMART" id="SM00490">
    <property type="entry name" value="HELICc"/>
    <property type="match status" value="1"/>
</dbReference>
<organism evidence="12 13">
    <name type="scientific">Prosthecobacter algae</name>
    <dbReference type="NCBI Taxonomy" id="1144682"/>
    <lineage>
        <taxon>Bacteria</taxon>
        <taxon>Pseudomonadati</taxon>
        <taxon>Verrucomicrobiota</taxon>
        <taxon>Verrucomicrobiia</taxon>
        <taxon>Verrucomicrobiales</taxon>
        <taxon>Verrucomicrobiaceae</taxon>
        <taxon>Prosthecobacter</taxon>
    </lineage>
</organism>
<evidence type="ECO:0000256" key="3">
    <source>
        <dbReference type="ARBA" id="ARBA00022801"/>
    </source>
</evidence>
<keyword evidence="4 12" id="KW-0347">Helicase</keyword>
<dbReference type="InterPro" id="IPR001650">
    <property type="entry name" value="Helicase_C-like"/>
</dbReference>
<dbReference type="Pfam" id="PF00271">
    <property type="entry name" value="Helicase_C"/>
    <property type="match status" value="1"/>
</dbReference>
<keyword evidence="8" id="KW-0413">Isomerase</keyword>
<evidence type="ECO:0000256" key="9">
    <source>
        <dbReference type="ARBA" id="ARBA00093467"/>
    </source>
</evidence>
<proteinExistence type="inferred from homology"/>
<comment type="caution">
    <text evidence="12">The sequence shown here is derived from an EMBL/GenBank/DDBJ whole genome shotgun (WGS) entry which is preliminary data.</text>
</comment>
<dbReference type="InterPro" id="IPR045628">
    <property type="entry name" value="Lhr_WH_dom"/>
</dbReference>
<dbReference type="Gene3D" id="3.40.50.300">
    <property type="entry name" value="P-loop containing nucleotide triphosphate hydrolases"/>
    <property type="match status" value="2"/>
</dbReference>
<evidence type="ECO:0000256" key="1">
    <source>
        <dbReference type="ARBA" id="ARBA00022741"/>
    </source>
</evidence>
<evidence type="ECO:0000256" key="6">
    <source>
        <dbReference type="ARBA" id="ARBA00023125"/>
    </source>
</evidence>
<dbReference type="PANTHER" id="PTHR47962">
    <property type="entry name" value="ATP-DEPENDENT HELICASE LHR-RELATED-RELATED"/>
    <property type="match status" value="1"/>
</dbReference>
<keyword evidence="3" id="KW-0378">Hydrolase</keyword>
<dbReference type="Pfam" id="PF19306">
    <property type="entry name" value="WHD_Lhr"/>
    <property type="match status" value="1"/>
</dbReference>
<keyword evidence="7" id="KW-0234">DNA repair</keyword>
<evidence type="ECO:0000259" key="10">
    <source>
        <dbReference type="PROSITE" id="PS51192"/>
    </source>
</evidence>
<keyword evidence="1" id="KW-0547">Nucleotide-binding</keyword>
<dbReference type="GO" id="GO:0004386">
    <property type="term" value="F:helicase activity"/>
    <property type="evidence" value="ECO:0007669"/>
    <property type="project" value="UniProtKB-KW"/>
</dbReference>
<dbReference type="PIRSF" id="PIRSF037307">
    <property type="entry name" value="Lhr-like_helic_prd"/>
    <property type="match status" value="1"/>
</dbReference>
<dbReference type="InterPro" id="IPR011545">
    <property type="entry name" value="DEAD/DEAH_box_helicase_dom"/>
</dbReference>
<accession>A0ABP9NXS0</accession>
<dbReference type="Proteomes" id="UP001499852">
    <property type="component" value="Unassembled WGS sequence"/>
</dbReference>
<gene>
    <name evidence="12" type="ORF">GCM10023213_12000</name>
</gene>
<protein>
    <submittedName>
        <fullName evidence="12">ATP-dependent helicase</fullName>
    </submittedName>
</protein>
<dbReference type="Pfam" id="PF00270">
    <property type="entry name" value="DEAD"/>
    <property type="match status" value="1"/>
</dbReference>
<keyword evidence="2" id="KW-0227">DNA damage</keyword>
<feature type="domain" description="Helicase C-terminal" evidence="11">
    <location>
        <begin position="265"/>
        <end position="418"/>
    </location>
</feature>
<evidence type="ECO:0000256" key="7">
    <source>
        <dbReference type="ARBA" id="ARBA00023204"/>
    </source>
</evidence>
<dbReference type="InterPro" id="IPR017170">
    <property type="entry name" value="Lhr-like"/>
</dbReference>
<evidence type="ECO:0000259" key="11">
    <source>
        <dbReference type="PROSITE" id="PS51194"/>
    </source>
</evidence>
<evidence type="ECO:0000256" key="4">
    <source>
        <dbReference type="ARBA" id="ARBA00022806"/>
    </source>
</evidence>
<evidence type="ECO:0000256" key="5">
    <source>
        <dbReference type="ARBA" id="ARBA00022840"/>
    </source>
</evidence>
<keyword evidence="6" id="KW-0238">DNA-binding</keyword>
<evidence type="ECO:0000256" key="2">
    <source>
        <dbReference type="ARBA" id="ARBA00022763"/>
    </source>
</evidence>
<dbReference type="Pfam" id="PF08494">
    <property type="entry name" value="DEAD_assoc"/>
    <property type="match status" value="1"/>
</dbReference>
<evidence type="ECO:0000313" key="12">
    <source>
        <dbReference type="EMBL" id="GAA5136632.1"/>
    </source>
</evidence>
<dbReference type="InterPro" id="IPR014001">
    <property type="entry name" value="Helicase_ATP-bd"/>
</dbReference>
<keyword evidence="5" id="KW-0067">ATP-binding</keyword>
<comment type="similarity">
    <text evidence="9">Belongs to the Lhr helicase family. Lhr-Core subfamily.</text>
</comment>
<dbReference type="SUPFAM" id="SSF52540">
    <property type="entry name" value="P-loop containing nucleoside triphosphate hydrolases"/>
    <property type="match status" value="1"/>
</dbReference>
<dbReference type="PROSITE" id="PS51194">
    <property type="entry name" value="HELICASE_CTER"/>
    <property type="match status" value="1"/>
</dbReference>
<reference evidence="13" key="1">
    <citation type="journal article" date="2019" name="Int. J. Syst. Evol. Microbiol.">
        <title>The Global Catalogue of Microorganisms (GCM) 10K type strain sequencing project: providing services to taxonomists for standard genome sequencing and annotation.</title>
        <authorList>
            <consortium name="The Broad Institute Genomics Platform"/>
            <consortium name="The Broad Institute Genome Sequencing Center for Infectious Disease"/>
            <person name="Wu L."/>
            <person name="Ma J."/>
        </authorList>
    </citation>
    <scope>NUCLEOTIDE SEQUENCE [LARGE SCALE GENOMIC DNA]</scope>
    <source>
        <strain evidence="13">JCM 18053</strain>
    </source>
</reference>
<dbReference type="InterPro" id="IPR027417">
    <property type="entry name" value="P-loop_NTPase"/>
</dbReference>
<dbReference type="PANTHER" id="PTHR47962:SF6">
    <property type="entry name" value="LARGE HELICASE-RELATED PROTEIN"/>
    <property type="match status" value="1"/>
</dbReference>
<dbReference type="InterPro" id="IPR052511">
    <property type="entry name" value="ATP-dep_Helicase"/>
</dbReference>